<dbReference type="EMBL" id="JAEUAK010000003">
    <property type="protein sequence ID" value="MBW9052338.1"/>
    <property type="molecule type" value="Genomic_DNA"/>
</dbReference>
<dbReference type="Proteomes" id="UP000717752">
    <property type="component" value="Unassembled WGS sequence"/>
</dbReference>
<dbReference type="RefSeq" id="WP_220333798.1">
    <property type="nucleotide sequence ID" value="NZ_JAEUAK010000003.1"/>
</dbReference>
<reference evidence="1 2" key="1">
    <citation type="journal article" date="2021" name="MBio">
        <title>Poor Competitiveness of Bradyrhizobium in Pigeon Pea Root Colonization in Indian Soils.</title>
        <authorList>
            <person name="Chalasani D."/>
            <person name="Basu A."/>
            <person name="Pullabhotla S.V.S.R.N."/>
            <person name="Jorrin B."/>
            <person name="Neal A.L."/>
            <person name="Poole P.S."/>
            <person name="Podile A.R."/>
            <person name="Tkacz A."/>
        </authorList>
    </citation>
    <scope>NUCLEOTIDE SEQUENCE [LARGE SCALE GENOMIC DNA]</scope>
    <source>
        <strain evidence="1 2">HU56</strain>
    </source>
</reference>
<keyword evidence="2" id="KW-1185">Reference proteome</keyword>
<gene>
    <name evidence="1" type="ORF">JNB85_07900</name>
</gene>
<evidence type="ECO:0000313" key="2">
    <source>
        <dbReference type="Proteomes" id="UP000717752"/>
    </source>
</evidence>
<organism evidence="1 2">
    <name type="scientific">Rhizobium mesosinicum</name>
    <dbReference type="NCBI Taxonomy" id="335017"/>
    <lineage>
        <taxon>Bacteria</taxon>
        <taxon>Pseudomonadati</taxon>
        <taxon>Pseudomonadota</taxon>
        <taxon>Alphaproteobacteria</taxon>
        <taxon>Hyphomicrobiales</taxon>
        <taxon>Rhizobiaceae</taxon>
        <taxon>Rhizobium/Agrobacterium group</taxon>
        <taxon>Rhizobium</taxon>
    </lineage>
</organism>
<name>A0ABS7GQZ4_9HYPH</name>
<proteinExistence type="predicted"/>
<accession>A0ABS7GQZ4</accession>
<comment type="caution">
    <text evidence="1">The sequence shown here is derived from an EMBL/GenBank/DDBJ whole genome shotgun (WGS) entry which is preliminary data.</text>
</comment>
<sequence>MLTVERDNKRGGECFAVPTIGEIEGKLLVYETITVACLQEILKHPDTHDLSAFRETIARKISSGCKNLKLCCDDMSATREYALQVFDEATRQAAGK</sequence>
<evidence type="ECO:0000313" key="1">
    <source>
        <dbReference type="EMBL" id="MBW9052338.1"/>
    </source>
</evidence>
<protein>
    <submittedName>
        <fullName evidence="1">Uncharacterized protein</fullName>
    </submittedName>
</protein>